<dbReference type="EMBL" id="VEVO01000008">
    <property type="protein sequence ID" value="KAF0039121.1"/>
    <property type="molecule type" value="Genomic_DNA"/>
</dbReference>
<reference evidence="2 3" key="1">
    <citation type="submission" date="2019-06" db="EMBL/GenBank/DDBJ databases">
        <title>Draft genomes of female and male turbot (Scophthalmus maximus).</title>
        <authorList>
            <person name="Xu H."/>
            <person name="Xu X.-W."/>
            <person name="Shao C."/>
            <person name="Chen S."/>
        </authorList>
    </citation>
    <scope>NUCLEOTIDE SEQUENCE [LARGE SCALE GENOMIC DNA]</scope>
    <source>
        <strain evidence="2">Ysfricsl-2016a</strain>
        <tissue evidence="2">Blood</tissue>
    </source>
</reference>
<dbReference type="Proteomes" id="UP000438429">
    <property type="component" value="Unassembled WGS sequence"/>
</dbReference>
<sequence length="108" mass="12189">MSRLNLRIYIWKHKRFIWMEKGFFPSLDWSQRRDANVEPSSFTPSPSKDQTTNVHRGSDVGDGGRPAASGKQCVRHGKRVEILASRAGRGQRAPPPPAAEPNEQSYSR</sequence>
<accession>A0A6A4T7S6</accession>
<dbReference type="AlphaFoldDB" id="A0A6A4T7S6"/>
<evidence type="ECO:0000313" key="3">
    <source>
        <dbReference type="Proteomes" id="UP000438429"/>
    </source>
</evidence>
<name>A0A6A4T7S6_SCOMX</name>
<evidence type="ECO:0000256" key="1">
    <source>
        <dbReference type="SAM" id="MobiDB-lite"/>
    </source>
</evidence>
<feature type="region of interest" description="Disordered" evidence="1">
    <location>
        <begin position="34"/>
        <end position="108"/>
    </location>
</feature>
<proteinExistence type="predicted"/>
<protein>
    <submittedName>
        <fullName evidence="2">Uncharacterized protein</fullName>
    </submittedName>
</protein>
<organism evidence="2 3">
    <name type="scientific">Scophthalmus maximus</name>
    <name type="common">Turbot</name>
    <name type="synonym">Psetta maxima</name>
    <dbReference type="NCBI Taxonomy" id="52904"/>
    <lineage>
        <taxon>Eukaryota</taxon>
        <taxon>Metazoa</taxon>
        <taxon>Chordata</taxon>
        <taxon>Craniata</taxon>
        <taxon>Vertebrata</taxon>
        <taxon>Euteleostomi</taxon>
        <taxon>Actinopterygii</taxon>
        <taxon>Neopterygii</taxon>
        <taxon>Teleostei</taxon>
        <taxon>Neoteleostei</taxon>
        <taxon>Acanthomorphata</taxon>
        <taxon>Carangaria</taxon>
        <taxon>Pleuronectiformes</taxon>
        <taxon>Pleuronectoidei</taxon>
        <taxon>Scophthalmidae</taxon>
        <taxon>Scophthalmus</taxon>
    </lineage>
</organism>
<gene>
    <name evidence="2" type="ORF">F2P81_009605</name>
</gene>
<feature type="compositionally biased region" description="Polar residues" evidence="1">
    <location>
        <begin position="38"/>
        <end position="55"/>
    </location>
</feature>
<comment type="caution">
    <text evidence="2">The sequence shown here is derived from an EMBL/GenBank/DDBJ whole genome shotgun (WGS) entry which is preliminary data.</text>
</comment>
<evidence type="ECO:0000313" key="2">
    <source>
        <dbReference type="EMBL" id="KAF0039121.1"/>
    </source>
</evidence>